<gene>
    <name evidence="9" type="ORF">ABKW32_05335</name>
</gene>
<dbReference type="EC" id="2.1.1.37" evidence="8"/>
<dbReference type="InterPro" id="IPR029063">
    <property type="entry name" value="SAM-dependent_MTases_sf"/>
</dbReference>
<comment type="catalytic activity">
    <reaction evidence="5 8">
        <text>a 2'-deoxycytidine in DNA + S-adenosyl-L-methionine = a 5-methyl-2'-deoxycytidine in DNA + S-adenosyl-L-homocysteine + H(+)</text>
        <dbReference type="Rhea" id="RHEA:13681"/>
        <dbReference type="Rhea" id="RHEA-COMP:11369"/>
        <dbReference type="Rhea" id="RHEA-COMP:11370"/>
        <dbReference type="ChEBI" id="CHEBI:15378"/>
        <dbReference type="ChEBI" id="CHEBI:57856"/>
        <dbReference type="ChEBI" id="CHEBI:59789"/>
        <dbReference type="ChEBI" id="CHEBI:85452"/>
        <dbReference type="ChEBI" id="CHEBI:85454"/>
        <dbReference type="EC" id="2.1.1.37"/>
    </reaction>
</comment>
<organism evidence="9 10">
    <name type="scientific">Marinomonas primoryensis</name>
    <dbReference type="NCBI Taxonomy" id="178399"/>
    <lineage>
        <taxon>Bacteria</taxon>
        <taxon>Pseudomonadati</taxon>
        <taxon>Pseudomonadota</taxon>
        <taxon>Gammaproteobacteria</taxon>
        <taxon>Oceanospirillales</taxon>
        <taxon>Oceanospirillaceae</taxon>
        <taxon>Marinomonas</taxon>
    </lineage>
</organism>
<protein>
    <recommendedName>
        <fullName evidence="8">Cytosine-specific methyltransferase</fullName>
        <ecNumber evidence="8">2.1.1.37</ecNumber>
    </recommendedName>
</protein>
<evidence type="ECO:0000256" key="4">
    <source>
        <dbReference type="ARBA" id="ARBA00022747"/>
    </source>
</evidence>
<evidence type="ECO:0000256" key="7">
    <source>
        <dbReference type="RuleBase" id="RU000416"/>
    </source>
</evidence>
<dbReference type="Pfam" id="PF00145">
    <property type="entry name" value="DNA_methylase"/>
    <property type="match status" value="1"/>
</dbReference>
<keyword evidence="2 6" id="KW-0808">Transferase</keyword>
<evidence type="ECO:0000256" key="8">
    <source>
        <dbReference type="RuleBase" id="RU000417"/>
    </source>
</evidence>
<dbReference type="EMBL" id="JBDYKN010000003">
    <property type="protein sequence ID" value="MEP7728862.1"/>
    <property type="molecule type" value="Genomic_DNA"/>
</dbReference>
<evidence type="ECO:0000256" key="5">
    <source>
        <dbReference type="ARBA" id="ARBA00047422"/>
    </source>
</evidence>
<keyword evidence="3 6" id="KW-0949">S-adenosyl-L-methionine</keyword>
<keyword evidence="10" id="KW-1185">Reference proteome</keyword>
<dbReference type="PANTHER" id="PTHR10629:SF52">
    <property type="entry name" value="DNA (CYTOSINE-5)-METHYLTRANSFERASE 1"/>
    <property type="match status" value="1"/>
</dbReference>
<dbReference type="NCBIfam" id="TIGR00675">
    <property type="entry name" value="dcm"/>
    <property type="match status" value="1"/>
</dbReference>
<dbReference type="PRINTS" id="PR00105">
    <property type="entry name" value="C5METTRFRASE"/>
</dbReference>
<dbReference type="Proteomes" id="UP001471651">
    <property type="component" value="Unassembled WGS sequence"/>
</dbReference>
<proteinExistence type="inferred from homology"/>
<dbReference type="RefSeq" id="WP_348576364.1">
    <property type="nucleotide sequence ID" value="NZ_JBDYKN010000003.1"/>
</dbReference>
<evidence type="ECO:0000313" key="9">
    <source>
        <dbReference type="EMBL" id="MEP7728862.1"/>
    </source>
</evidence>
<dbReference type="InterPro" id="IPR018117">
    <property type="entry name" value="C5_DNA_meth_AS"/>
</dbReference>
<dbReference type="GO" id="GO:0008168">
    <property type="term" value="F:methyltransferase activity"/>
    <property type="evidence" value="ECO:0007669"/>
    <property type="project" value="UniProtKB-KW"/>
</dbReference>
<accession>A0ABV0KXH0</accession>
<dbReference type="PANTHER" id="PTHR10629">
    <property type="entry name" value="CYTOSINE-SPECIFIC METHYLTRANSFERASE"/>
    <property type="match status" value="1"/>
</dbReference>
<dbReference type="InterPro" id="IPR001525">
    <property type="entry name" value="C5_MeTfrase"/>
</dbReference>
<dbReference type="SUPFAM" id="SSF53335">
    <property type="entry name" value="S-adenosyl-L-methionine-dependent methyltransferases"/>
    <property type="match status" value="1"/>
</dbReference>
<evidence type="ECO:0000256" key="1">
    <source>
        <dbReference type="ARBA" id="ARBA00022603"/>
    </source>
</evidence>
<keyword evidence="4" id="KW-0680">Restriction system</keyword>
<evidence type="ECO:0000313" key="10">
    <source>
        <dbReference type="Proteomes" id="UP001471651"/>
    </source>
</evidence>
<dbReference type="PROSITE" id="PS00094">
    <property type="entry name" value="C5_MTASE_1"/>
    <property type="match status" value="1"/>
</dbReference>
<dbReference type="InterPro" id="IPR050390">
    <property type="entry name" value="C5-Methyltransferase"/>
</dbReference>
<comment type="caution">
    <text evidence="9">The sequence shown here is derived from an EMBL/GenBank/DDBJ whole genome shotgun (WGS) entry which is preliminary data.</text>
</comment>
<sequence>MAQKLTAIDLFSGAGGFSLAAHNVGIDVLAAIEFDQNAAETYQKNLVERLGAPTKVFAQDITKFDIDSLIRDQGIKKGHLDILLGGPPCQGFSSHRFKDSGKDDPRNSLLIRYFDFVERLKPKAFLVENVPGLLWPRHEKYLNDFLKLAKDHGYHVITGAPLILNAKDYGVPQNRRRAFIFALRDDVVPDYLEWPPKPTHHKSGDSQWLTASSVFEEPEPSILNKLKRRLEDKFGYSEEESAKTIASLTWGEELKPEDPCNLNMVHSAALTQVFKNTPLLGGRDESGRVLNCHKDYKGHKDVYGRIFPHQPSNTITTGCNNPSKGRFVHPWLPHGITLRHAARLQTFPDDYMFTGGSMAMAKQIGNAVPIKLGEAIILEISKLL</sequence>
<dbReference type="InterPro" id="IPR031303">
    <property type="entry name" value="C5_meth_CS"/>
</dbReference>
<feature type="active site" evidence="6">
    <location>
        <position position="89"/>
    </location>
</feature>
<comment type="similarity">
    <text evidence="6 7">Belongs to the class I-like SAM-binding methyltransferase superfamily. C5-methyltransferase family.</text>
</comment>
<reference evidence="9 10" key="1">
    <citation type="submission" date="2024-05" db="EMBL/GenBank/DDBJ databases">
        <authorList>
            <person name="Busch G.E."/>
            <person name="Sharma I."/>
        </authorList>
    </citation>
    <scope>NUCLEOTIDE SEQUENCE [LARGE SCALE GENOMIC DNA]</scope>
    <source>
        <strain evidence="9 10">23GB23</strain>
    </source>
</reference>
<name>A0ABV0KXH0_9GAMM</name>
<dbReference type="Gene3D" id="3.90.120.10">
    <property type="entry name" value="DNA Methylase, subunit A, domain 2"/>
    <property type="match status" value="1"/>
</dbReference>
<evidence type="ECO:0000256" key="3">
    <source>
        <dbReference type="ARBA" id="ARBA00022691"/>
    </source>
</evidence>
<dbReference type="PROSITE" id="PS00095">
    <property type="entry name" value="C5_MTASE_2"/>
    <property type="match status" value="1"/>
</dbReference>
<dbReference type="Gene3D" id="3.40.50.150">
    <property type="entry name" value="Vaccinia Virus protein VP39"/>
    <property type="match status" value="1"/>
</dbReference>
<dbReference type="GO" id="GO:0032259">
    <property type="term" value="P:methylation"/>
    <property type="evidence" value="ECO:0007669"/>
    <property type="project" value="UniProtKB-KW"/>
</dbReference>
<evidence type="ECO:0000256" key="6">
    <source>
        <dbReference type="PROSITE-ProRule" id="PRU01016"/>
    </source>
</evidence>
<evidence type="ECO:0000256" key="2">
    <source>
        <dbReference type="ARBA" id="ARBA00022679"/>
    </source>
</evidence>
<keyword evidence="1 6" id="KW-0489">Methyltransferase</keyword>
<dbReference type="PROSITE" id="PS51679">
    <property type="entry name" value="SAM_MT_C5"/>
    <property type="match status" value="1"/>
</dbReference>